<evidence type="ECO:0000313" key="3">
    <source>
        <dbReference type="Proteomes" id="UP000735302"/>
    </source>
</evidence>
<sequence length="134" mass="15029">MSHRDAAHLHREDRKEKKDEKKRKGIKPLGVNALCGIEQCYCFAFVRLLAQSERVALGLVPLIITHWIANSLRDLQRPHLSRVRASPLAPLPYGGTESLRSSCCGLAVNKNPIIPLEALAVKWLSHSPLDLEDY</sequence>
<reference evidence="2 3" key="1">
    <citation type="journal article" date="2021" name="Elife">
        <title>Chloroplast acquisition without the gene transfer in kleptoplastic sea slugs, Plakobranchus ocellatus.</title>
        <authorList>
            <person name="Maeda T."/>
            <person name="Takahashi S."/>
            <person name="Yoshida T."/>
            <person name="Shimamura S."/>
            <person name="Takaki Y."/>
            <person name="Nagai Y."/>
            <person name="Toyoda A."/>
            <person name="Suzuki Y."/>
            <person name="Arimoto A."/>
            <person name="Ishii H."/>
            <person name="Satoh N."/>
            <person name="Nishiyama T."/>
            <person name="Hasebe M."/>
            <person name="Maruyama T."/>
            <person name="Minagawa J."/>
            <person name="Obokata J."/>
            <person name="Shigenobu S."/>
        </authorList>
    </citation>
    <scope>NUCLEOTIDE SEQUENCE [LARGE SCALE GENOMIC DNA]</scope>
</reference>
<organism evidence="2 3">
    <name type="scientific">Plakobranchus ocellatus</name>
    <dbReference type="NCBI Taxonomy" id="259542"/>
    <lineage>
        <taxon>Eukaryota</taxon>
        <taxon>Metazoa</taxon>
        <taxon>Spiralia</taxon>
        <taxon>Lophotrochozoa</taxon>
        <taxon>Mollusca</taxon>
        <taxon>Gastropoda</taxon>
        <taxon>Heterobranchia</taxon>
        <taxon>Euthyneura</taxon>
        <taxon>Panpulmonata</taxon>
        <taxon>Sacoglossa</taxon>
        <taxon>Placobranchoidea</taxon>
        <taxon>Plakobranchidae</taxon>
        <taxon>Plakobranchus</taxon>
    </lineage>
</organism>
<protein>
    <submittedName>
        <fullName evidence="2">Uncharacterized protein</fullName>
    </submittedName>
</protein>
<gene>
    <name evidence="2" type="ORF">PoB_007353500</name>
</gene>
<dbReference type="EMBL" id="BLXT01008249">
    <property type="protein sequence ID" value="GFO47030.1"/>
    <property type="molecule type" value="Genomic_DNA"/>
</dbReference>
<accession>A0AAV4DSR1</accession>
<keyword evidence="3" id="KW-1185">Reference proteome</keyword>
<comment type="caution">
    <text evidence="2">The sequence shown here is derived from an EMBL/GenBank/DDBJ whole genome shotgun (WGS) entry which is preliminary data.</text>
</comment>
<proteinExistence type="predicted"/>
<dbReference type="AlphaFoldDB" id="A0AAV4DSR1"/>
<evidence type="ECO:0000256" key="1">
    <source>
        <dbReference type="SAM" id="MobiDB-lite"/>
    </source>
</evidence>
<name>A0AAV4DSR1_9GAST</name>
<dbReference type="Proteomes" id="UP000735302">
    <property type="component" value="Unassembled WGS sequence"/>
</dbReference>
<feature type="compositionally biased region" description="Basic and acidic residues" evidence="1">
    <location>
        <begin position="1"/>
        <end position="19"/>
    </location>
</feature>
<feature type="region of interest" description="Disordered" evidence="1">
    <location>
        <begin position="1"/>
        <end position="23"/>
    </location>
</feature>
<evidence type="ECO:0000313" key="2">
    <source>
        <dbReference type="EMBL" id="GFO47030.1"/>
    </source>
</evidence>